<dbReference type="Proteomes" id="UP000093928">
    <property type="component" value="Unassembled WGS sequence"/>
</dbReference>
<evidence type="ECO:0000313" key="3">
    <source>
        <dbReference type="Proteomes" id="UP000093928"/>
    </source>
</evidence>
<accession>A0A1A3P3P3</accession>
<proteinExistence type="predicted"/>
<evidence type="ECO:0000259" key="1">
    <source>
        <dbReference type="Pfam" id="PF20530"/>
    </source>
</evidence>
<dbReference type="InterPro" id="IPR046633">
    <property type="entry name" value="DUF6745"/>
</dbReference>
<sequence length="303" mass="34349">MAFSRTRVVELVAEFYRSLGAHTGTKYVVVANLDEALRLAAAHRVDARLADHPLRQSARTLEDLDEDRRRLGGIQRLVFGHVARRYVASRRIFWLSDLVVISADNAVGLKNAIGEASCSGLGWLIAADRMAIIVPTPVVRLAEGRTDVLHDDSGRMAIVWPDGHGYHFLRGVHFDRRLYFQVINHELLIQDIAALADADQRAVALQYLTFEQLVIDSDATLIDRGVRGTSLYRLELPPRMARDRKRGYGKYDYFIHMRDASHPEREFVEWVDPQVAQLRDAELCQAHAFGISLDDWLSIEHEG</sequence>
<evidence type="ECO:0000313" key="2">
    <source>
        <dbReference type="EMBL" id="OBK28878.1"/>
    </source>
</evidence>
<dbReference type="Pfam" id="PF20530">
    <property type="entry name" value="DUF6745"/>
    <property type="match status" value="1"/>
</dbReference>
<comment type="caution">
    <text evidence="2">The sequence shown here is derived from an EMBL/GenBank/DDBJ whole genome shotgun (WGS) entry which is preliminary data.</text>
</comment>
<dbReference type="AlphaFoldDB" id="A0A1A3P3P3"/>
<protein>
    <recommendedName>
        <fullName evidence="1">DUF6745 domain-containing protein</fullName>
    </recommendedName>
</protein>
<gene>
    <name evidence="2" type="ORF">A5634_19765</name>
</gene>
<name>A0A1A3P3P3_MYCAS</name>
<reference evidence="2 3" key="1">
    <citation type="submission" date="2016-06" db="EMBL/GenBank/DDBJ databases">
        <authorList>
            <person name="Kjaerup R.B."/>
            <person name="Dalgaard T.S."/>
            <person name="Juul-Madsen H.R."/>
        </authorList>
    </citation>
    <scope>NUCLEOTIDE SEQUENCE [LARGE SCALE GENOMIC DNA]</scope>
    <source>
        <strain evidence="2 3">1165133.8</strain>
    </source>
</reference>
<organism evidence="2 3">
    <name type="scientific">Mycobacterium asiaticum</name>
    <dbReference type="NCBI Taxonomy" id="1790"/>
    <lineage>
        <taxon>Bacteria</taxon>
        <taxon>Bacillati</taxon>
        <taxon>Actinomycetota</taxon>
        <taxon>Actinomycetes</taxon>
        <taxon>Mycobacteriales</taxon>
        <taxon>Mycobacteriaceae</taxon>
        <taxon>Mycobacterium</taxon>
    </lineage>
</organism>
<dbReference type="EMBL" id="LZLS01000065">
    <property type="protein sequence ID" value="OBK28878.1"/>
    <property type="molecule type" value="Genomic_DNA"/>
</dbReference>
<dbReference type="RefSeq" id="WP_065143380.1">
    <property type="nucleotide sequence ID" value="NZ_LZLS01000065.1"/>
</dbReference>
<dbReference type="OrthoDB" id="4697247at2"/>
<feature type="domain" description="DUF6745" evidence="1">
    <location>
        <begin position="116"/>
        <end position="236"/>
    </location>
</feature>